<dbReference type="Pfam" id="PF01484">
    <property type="entry name" value="Col_cuticle_N"/>
    <property type="match status" value="1"/>
</dbReference>
<evidence type="ECO:0000313" key="5">
    <source>
        <dbReference type="EMBL" id="KAK5985626.1"/>
    </source>
</evidence>
<dbReference type="AlphaFoldDB" id="A0AAN8FS66"/>
<evidence type="ECO:0000256" key="2">
    <source>
        <dbReference type="SAM" id="MobiDB-lite"/>
    </source>
</evidence>
<keyword evidence="3" id="KW-0472">Membrane</keyword>
<keyword evidence="3" id="KW-0812">Transmembrane</keyword>
<protein>
    <submittedName>
        <fullName evidence="5">Nematode cuticle collagen domain protein</fullName>
    </submittedName>
</protein>
<dbReference type="InterPro" id="IPR002486">
    <property type="entry name" value="Col_cuticle_N"/>
</dbReference>
<reference evidence="5 6" key="1">
    <citation type="submission" date="2019-10" db="EMBL/GenBank/DDBJ databases">
        <title>Assembly and Annotation for the nematode Trichostrongylus colubriformis.</title>
        <authorList>
            <person name="Martin J."/>
        </authorList>
    </citation>
    <scope>NUCLEOTIDE SEQUENCE [LARGE SCALE GENOMIC DNA]</scope>
    <source>
        <strain evidence="5">G859</strain>
        <tissue evidence="5">Whole worm</tissue>
    </source>
</reference>
<evidence type="ECO:0000256" key="3">
    <source>
        <dbReference type="SAM" id="Phobius"/>
    </source>
</evidence>
<proteinExistence type="predicted"/>
<keyword evidence="3" id="KW-1133">Transmembrane helix</keyword>
<feature type="transmembrane region" description="Helical" evidence="3">
    <location>
        <begin position="6"/>
        <end position="29"/>
    </location>
</feature>
<evidence type="ECO:0000259" key="4">
    <source>
        <dbReference type="SMART" id="SM01088"/>
    </source>
</evidence>
<keyword evidence="5" id="KW-0176">Collagen</keyword>
<dbReference type="Proteomes" id="UP001331761">
    <property type="component" value="Unassembled WGS sequence"/>
</dbReference>
<dbReference type="GO" id="GO:0005581">
    <property type="term" value="C:collagen trimer"/>
    <property type="evidence" value="ECO:0007669"/>
    <property type="project" value="UniProtKB-KW"/>
</dbReference>
<name>A0AAN8FS66_TRICO</name>
<feature type="region of interest" description="Disordered" evidence="2">
    <location>
        <begin position="61"/>
        <end position="160"/>
    </location>
</feature>
<feature type="domain" description="Nematode cuticle collagen N-terminal" evidence="4">
    <location>
        <begin position="5"/>
        <end position="57"/>
    </location>
</feature>
<dbReference type="PANTHER" id="PTHR24637">
    <property type="entry name" value="COLLAGEN"/>
    <property type="match status" value="1"/>
</dbReference>
<feature type="compositionally biased region" description="Polar residues" evidence="2">
    <location>
        <begin position="71"/>
        <end position="80"/>
    </location>
</feature>
<dbReference type="SMART" id="SM01088">
    <property type="entry name" value="Col_cuticle_N"/>
    <property type="match status" value="1"/>
</dbReference>
<accession>A0AAN8FS66</accession>
<organism evidence="5 6">
    <name type="scientific">Trichostrongylus colubriformis</name>
    <name type="common">Black scour worm</name>
    <dbReference type="NCBI Taxonomy" id="6319"/>
    <lineage>
        <taxon>Eukaryota</taxon>
        <taxon>Metazoa</taxon>
        <taxon>Ecdysozoa</taxon>
        <taxon>Nematoda</taxon>
        <taxon>Chromadorea</taxon>
        <taxon>Rhabditida</taxon>
        <taxon>Rhabditina</taxon>
        <taxon>Rhabditomorpha</taxon>
        <taxon>Strongyloidea</taxon>
        <taxon>Trichostrongylidae</taxon>
        <taxon>Trichostrongylus</taxon>
    </lineage>
</organism>
<comment type="caution">
    <text evidence="5">The sequence shown here is derived from an EMBL/GenBank/DDBJ whole genome shotgun (WGS) entry which is preliminary data.</text>
</comment>
<keyword evidence="1" id="KW-0677">Repeat</keyword>
<feature type="non-terminal residue" evidence="5">
    <location>
        <position position="160"/>
    </location>
</feature>
<sequence>MGLTTFASGVAAVTAVVTAFSIVLVGYLINDINKFYDDATEQLADFKDMANSAWHEMRLNPEESLRRQRSPTRSLRQFPSTCDCAPQQQGCPAGPPGPPGTGGEPGEPGLPGKPGKKGNDGIAISGGGGAGGCVKCPVGPPGEQGPEGPPGPPGPEGEPG</sequence>
<dbReference type="EMBL" id="WIXE01001505">
    <property type="protein sequence ID" value="KAK5985626.1"/>
    <property type="molecule type" value="Genomic_DNA"/>
</dbReference>
<keyword evidence="6" id="KW-1185">Reference proteome</keyword>
<gene>
    <name evidence="5" type="ORF">GCK32_022574</name>
</gene>
<evidence type="ECO:0000256" key="1">
    <source>
        <dbReference type="ARBA" id="ARBA00022737"/>
    </source>
</evidence>
<dbReference type="GO" id="GO:0042302">
    <property type="term" value="F:structural constituent of cuticle"/>
    <property type="evidence" value="ECO:0007669"/>
    <property type="project" value="InterPro"/>
</dbReference>
<feature type="compositionally biased region" description="Pro residues" evidence="2">
    <location>
        <begin position="147"/>
        <end position="160"/>
    </location>
</feature>
<evidence type="ECO:0000313" key="6">
    <source>
        <dbReference type="Proteomes" id="UP001331761"/>
    </source>
</evidence>
<dbReference type="PANTHER" id="PTHR24637:SF236">
    <property type="entry name" value="NEMATODE CUTICLE COLLAGEN N-TERMINAL DOMAIN-CONTAINING PROTEIN"/>
    <property type="match status" value="1"/>
</dbReference>